<dbReference type="EMBL" id="JHEG04000001">
    <property type="protein sequence ID" value="KAF3888255.1"/>
    <property type="molecule type" value="Genomic_DNA"/>
</dbReference>
<sequence length="51" mass="5808">MRSVVFLPVVLAIALLKTVLAIPLIYIICYNQMTYYVIAKSVKEGRMASFR</sequence>
<reference evidence="1" key="1">
    <citation type="journal article" date="2015" name="Genome Announc.">
        <title>Draft Genome Sequence of Tolypothrix boutellei Strain VB521301.</title>
        <authorList>
            <person name="Chandrababunaidu M.M."/>
            <person name="Singh D."/>
            <person name="Sen D."/>
            <person name="Bhan S."/>
            <person name="Das S."/>
            <person name="Gupta A."/>
            <person name="Adhikary S.P."/>
            <person name="Tripathy S."/>
        </authorList>
    </citation>
    <scope>NUCLEOTIDE SEQUENCE</scope>
    <source>
        <strain evidence="1">VB521301</strain>
    </source>
</reference>
<dbReference type="OrthoDB" id="510402at2"/>
<protein>
    <submittedName>
        <fullName evidence="1">Uncharacterized protein</fullName>
    </submittedName>
</protein>
<evidence type="ECO:0000313" key="2">
    <source>
        <dbReference type="Proteomes" id="UP000029738"/>
    </source>
</evidence>
<dbReference type="AlphaFoldDB" id="A0A8S9T769"/>
<dbReference type="Proteomes" id="UP000029738">
    <property type="component" value="Unassembled WGS sequence"/>
</dbReference>
<evidence type="ECO:0000313" key="1">
    <source>
        <dbReference type="EMBL" id="KAF3888255.1"/>
    </source>
</evidence>
<name>A0A8S9T769_9CYAN</name>
<proteinExistence type="predicted"/>
<accession>A0A8S9T769</accession>
<organism evidence="1 2">
    <name type="scientific">Tolypothrix bouteillei VB521301</name>
    <dbReference type="NCBI Taxonomy" id="1479485"/>
    <lineage>
        <taxon>Bacteria</taxon>
        <taxon>Bacillati</taxon>
        <taxon>Cyanobacteriota</taxon>
        <taxon>Cyanophyceae</taxon>
        <taxon>Nostocales</taxon>
        <taxon>Tolypothrichaceae</taxon>
        <taxon>Tolypothrix</taxon>
    </lineage>
</organism>
<reference evidence="1" key="2">
    <citation type="submission" date="2019-11" db="EMBL/GenBank/DDBJ databases">
        <title>Improved Assembly of Tolypothrix boutellei genome.</title>
        <authorList>
            <person name="Sarangi A.N."/>
            <person name="Mukherjee M."/>
            <person name="Ghosh S."/>
            <person name="Singh D."/>
            <person name="Das A."/>
            <person name="Kant S."/>
            <person name="Prusty A."/>
            <person name="Tripathy S."/>
        </authorList>
    </citation>
    <scope>NUCLEOTIDE SEQUENCE</scope>
    <source>
        <strain evidence="1">VB521301</strain>
    </source>
</reference>
<keyword evidence="2" id="KW-1185">Reference proteome</keyword>
<gene>
    <name evidence="1" type="ORF">DA73_0400024255</name>
</gene>
<comment type="caution">
    <text evidence="1">The sequence shown here is derived from an EMBL/GenBank/DDBJ whole genome shotgun (WGS) entry which is preliminary data.</text>
</comment>